<feature type="repeat" description="PPR" evidence="2">
    <location>
        <begin position="196"/>
        <end position="230"/>
    </location>
</feature>
<keyword evidence="4" id="KW-1185">Reference proteome</keyword>
<feature type="repeat" description="PPR" evidence="2">
    <location>
        <begin position="398"/>
        <end position="432"/>
    </location>
</feature>
<comment type="caution">
    <text evidence="3">The sequence shown here is derived from an EMBL/GenBank/DDBJ whole genome shotgun (WGS) entry which is preliminary data.</text>
</comment>
<dbReference type="SUPFAM" id="SSF48452">
    <property type="entry name" value="TPR-like"/>
    <property type="match status" value="1"/>
</dbReference>
<feature type="repeat" description="PPR" evidence="2">
    <location>
        <begin position="94"/>
        <end position="128"/>
    </location>
</feature>
<feature type="repeat" description="PPR" evidence="2">
    <location>
        <begin position="297"/>
        <end position="331"/>
    </location>
</feature>
<dbReference type="EMBL" id="NQVE01000122">
    <property type="protein sequence ID" value="RAL46813.1"/>
    <property type="molecule type" value="Genomic_DNA"/>
</dbReference>
<dbReference type="InterPro" id="IPR046848">
    <property type="entry name" value="E_motif"/>
</dbReference>
<dbReference type="Pfam" id="PF01535">
    <property type="entry name" value="PPR"/>
    <property type="match status" value="5"/>
</dbReference>
<dbReference type="FunFam" id="1.25.40.10:FF:000436">
    <property type="entry name" value="Pentatricopeptide repeat-containing protein At5g39350 family"/>
    <property type="match status" value="1"/>
</dbReference>
<protein>
    <recommendedName>
        <fullName evidence="5">Pentacotripeptide-repeat region of PRORP domain-containing protein</fullName>
    </recommendedName>
</protein>
<dbReference type="Pfam" id="PF13041">
    <property type="entry name" value="PPR_2"/>
    <property type="match status" value="3"/>
</dbReference>
<evidence type="ECO:0000256" key="1">
    <source>
        <dbReference type="ARBA" id="ARBA00022737"/>
    </source>
</evidence>
<organism evidence="3 4">
    <name type="scientific">Cuscuta australis</name>
    <dbReference type="NCBI Taxonomy" id="267555"/>
    <lineage>
        <taxon>Eukaryota</taxon>
        <taxon>Viridiplantae</taxon>
        <taxon>Streptophyta</taxon>
        <taxon>Embryophyta</taxon>
        <taxon>Tracheophyta</taxon>
        <taxon>Spermatophyta</taxon>
        <taxon>Magnoliopsida</taxon>
        <taxon>eudicotyledons</taxon>
        <taxon>Gunneridae</taxon>
        <taxon>Pentapetalae</taxon>
        <taxon>asterids</taxon>
        <taxon>lamiids</taxon>
        <taxon>Solanales</taxon>
        <taxon>Convolvulaceae</taxon>
        <taxon>Cuscuteae</taxon>
        <taxon>Cuscuta</taxon>
        <taxon>Cuscuta subgen. Grammica</taxon>
        <taxon>Cuscuta sect. Cleistogrammica</taxon>
    </lineage>
</organism>
<dbReference type="FunFam" id="1.25.40.10:FF:000090">
    <property type="entry name" value="Pentatricopeptide repeat-containing protein, chloroplastic"/>
    <property type="match status" value="1"/>
</dbReference>
<dbReference type="GO" id="GO:0003729">
    <property type="term" value="F:mRNA binding"/>
    <property type="evidence" value="ECO:0007669"/>
    <property type="project" value="UniProtKB-ARBA"/>
</dbReference>
<evidence type="ECO:0000313" key="4">
    <source>
        <dbReference type="Proteomes" id="UP000249390"/>
    </source>
</evidence>
<name>A0A328DS66_9ASTE</name>
<evidence type="ECO:0008006" key="5">
    <source>
        <dbReference type="Google" id="ProtNLM"/>
    </source>
</evidence>
<dbReference type="InterPro" id="IPR002885">
    <property type="entry name" value="PPR_rpt"/>
</dbReference>
<dbReference type="Gene3D" id="1.25.40.10">
    <property type="entry name" value="Tetratricopeptide repeat domain"/>
    <property type="match status" value="5"/>
</dbReference>
<sequence>MNGLSQPLSKTLNHLLSAPTAAAAAAHCESLLYHCSTTKCLSTTKQLHAHILRTRLLHHHHNSTHFLSLLTAAYALCSQTSHARKLFDELPFRTLHSYKTMIRMYAENGAPRDALKLFAEMLHSGRHVPDGYTFPFVIRACGDLLLREIGAVVHGLTVLTGVVLNAFLGNSLLVMYMNCGDEEGARRVFDAMQEKTAVSWNIMIGGYFRNGSAKEALIHFRKMMEVGVSIDCATVLSVLPICGYLKDVNLGREVHSLAEEKGFWDLLPVRNAIVDMYVKCSSMEEARLVFDKMVGRDVVTWTTMVNGYILDGDISSALQLFRTMQFEGIKPNSITLASLISACSSLSDSKLGKCIHGWAIRQKLDSDANVETTLIDMYAKCNCFKLSLRVFVKTPKKRTVPWNAVLSGCLHNDLSGEAILLFKQMLSEDVKPNDATLKSLLPAYAIEADLQQAMSLHSYLVRSGFISRREVATGLVDVYSKCGKLDYGHEVFKEVPLKERDIVSWGVIIASYGVHGHGDIAISLYNQMVQSHIEPNEVIFTSVLHACSHGGLVDDGLSLFNYTKRYQPDDLRPYHYTCIVDLLGRVGRLEEAYDLIKDMPLKSTHTVWGALLGACVIHENVELGEVAAKWLFELEPHNTGNYVLLGNIYSALGRWKDAENVRRLMNEVGLKKRPAQSSIN</sequence>
<dbReference type="InterPro" id="IPR011990">
    <property type="entry name" value="TPR-like_helical_dom_sf"/>
</dbReference>
<dbReference type="InterPro" id="IPR046960">
    <property type="entry name" value="PPR_At4g14850-like_plant"/>
</dbReference>
<accession>A0A328DS66</accession>
<dbReference type="PANTHER" id="PTHR24015">
    <property type="entry name" value="OS07G0578800 PROTEIN-RELATED"/>
    <property type="match status" value="1"/>
</dbReference>
<dbReference type="AlphaFoldDB" id="A0A328DS66"/>
<dbReference type="GO" id="GO:0009451">
    <property type="term" value="P:RNA modification"/>
    <property type="evidence" value="ECO:0007669"/>
    <property type="project" value="InterPro"/>
</dbReference>
<dbReference type="Pfam" id="PF20431">
    <property type="entry name" value="E_motif"/>
    <property type="match status" value="1"/>
</dbReference>
<proteinExistence type="predicted"/>
<keyword evidence="1" id="KW-0677">Repeat</keyword>
<dbReference type="PANTHER" id="PTHR24015:SF1992">
    <property type="entry name" value="PENTATRICOPEPTIDE REPEAT-CONTAINING PROTEIN"/>
    <property type="match status" value="1"/>
</dbReference>
<evidence type="ECO:0000256" key="2">
    <source>
        <dbReference type="PROSITE-ProRule" id="PRU00708"/>
    </source>
</evidence>
<reference evidence="3 4" key="1">
    <citation type="submission" date="2018-06" db="EMBL/GenBank/DDBJ databases">
        <title>The Genome of Cuscuta australis (Dodder) Provides Insight into the Evolution of Plant Parasitism.</title>
        <authorList>
            <person name="Liu H."/>
        </authorList>
    </citation>
    <scope>NUCLEOTIDE SEQUENCE [LARGE SCALE GENOMIC DNA]</scope>
    <source>
        <strain evidence="4">cv. Yunnan</strain>
        <tissue evidence="3">Vines</tissue>
    </source>
</reference>
<dbReference type="FunFam" id="1.25.40.10:FF:000344">
    <property type="entry name" value="Pentatricopeptide repeat-containing protein"/>
    <property type="match status" value="1"/>
</dbReference>
<feature type="repeat" description="PPR" evidence="2">
    <location>
        <begin position="501"/>
        <end position="535"/>
    </location>
</feature>
<dbReference type="FunFam" id="1.25.40.10:FF:000073">
    <property type="entry name" value="Pentatricopeptide repeat-containing protein chloroplastic"/>
    <property type="match status" value="1"/>
</dbReference>
<gene>
    <name evidence="3" type="ORF">DM860_005092</name>
</gene>
<dbReference type="Proteomes" id="UP000249390">
    <property type="component" value="Unassembled WGS sequence"/>
</dbReference>
<dbReference type="PROSITE" id="PS51375">
    <property type="entry name" value="PPR"/>
    <property type="match status" value="5"/>
</dbReference>
<evidence type="ECO:0000313" key="3">
    <source>
        <dbReference type="EMBL" id="RAL46813.1"/>
    </source>
</evidence>
<dbReference type="NCBIfam" id="TIGR00756">
    <property type="entry name" value="PPR"/>
    <property type="match status" value="7"/>
</dbReference>